<proteinExistence type="predicted"/>
<gene>
    <name evidence="1" type="ORF">RPERSI_LOCUS10946</name>
</gene>
<name>A0ACA9PU12_9GLOM</name>
<comment type="caution">
    <text evidence="1">The sequence shown here is derived from an EMBL/GenBank/DDBJ whole genome shotgun (WGS) entry which is preliminary data.</text>
</comment>
<keyword evidence="2" id="KW-1185">Reference proteome</keyword>
<dbReference type="Proteomes" id="UP000789920">
    <property type="component" value="Unassembled WGS sequence"/>
</dbReference>
<evidence type="ECO:0000313" key="2">
    <source>
        <dbReference type="Proteomes" id="UP000789920"/>
    </source>
</evidence>
<reference evidence="1" key="1">
    <citation type="submission" date="2021-06" db="EMBL/GenBank/DDBJ databases">
        <authorList>
            <person name="Kallberg Y."/>
            <person name="Tangrot J."/>
            <person name="Rosling A."/>
        </authorList>
    </citation>
    <scope>NUCLEOTIDE SEQUENCE</scope>
    <source>
        <strain evidence="1">MA461A</strain>
    </source>
</reference>
<dbReference type="EMBL" id="CAJVQC010022151">
    <property type="protein sequence ID" value="CAG8716665.1"/>
    <property type="molecule type" value="Genomic_DNA"/>
</dbReference>
<evidence type="ECO:0000313" key="1">
    <source>
        <dbReference type="EMBL" id="CAG8716665.1"/>
    </source>
</evidence>
<feature type="non-terminal residue" evidence="1">
    <location>
        <position position="1"/>
    </location>
</feature>
<protein>
    <submittedName>
        <fullName evidence="1">18640_t:CDS:1</fullName>
    </submittedName>
</protein>
<organism evidence="1 2">
    <name type="scientific">Racocetra persica</name>
    <dbReference type="NCBI Taxonomy" id="160502"/>
    <lineage>
        <taxon>Eukaryota</taxon>
        <taxon>Fungi</taxon>
        <taxon>Fungi incertae sedis</taxon>
        <taxon>Mucoromycota</taxon>
        <taxon>Glomeromycotina</taxon>
        <taxon>Glomeromycetes</taxon>
        <taxon>Diversisporales</taxon>
        <taxon>Gigasporaceae</taxon>
        <taxon>Racocetra</taxon>
    </lineage>
</organism>
<sequence>SYKKLDSPAPLSVAVNETGMRWLGIIVDLGAVCGLISVILVSLMGQPRIFLAMANDGLFLPGIASKIHPRFGTPYIITIIGGAICAITAALFPIEILAELTSVGTLLAFFLVNIGVMILRLKAPNARRNFKVPGGPFLIPLIGAALTLLILATASPASISRLFIWMAIGLVVYVFYGRKHSKANNQPLIDKEQGMEMMPTNESREQSEDAETSRTKITKNV</sequence>
<accession>A0ACA9PU12</accession>